<dbReference type="InterPro" id="IPR006439">
    <property type="entry name" value="HAD-SF_hydro_IA"/>
</dbReference>
<proteinExistence type="predicted"/>
<dbReference type="EMBL" id="BJWL01000013">
    <property type="protein sequence ID" value="GFY98609.1"/>
    <property type="molecule type" value="Genomic_DNA"/>
</dbReference>
<evidence type="ECO:0000313" key="4">
    <source>
        <dbReference type="Proteomes" id="UP000585474"/>
    </source>
</evidence>
<evidence type="ECO:0000313" key="3">
    <source>
        <dbReference type="EMBL" id="GFY98609.1"/>
    </source>
</evidence>
<dbReference type="Gene3D" id="3.40.50.1000">
    <property type="entry name" value="HAD superfamily/HAD-like"/>
    <property type="match status" value="1"/>
</dbReference>
<dbReference type="InterPro" id="IPR023214">
    <property type="entry name" value="HAD_sf"/>
</dbReference>
<feature type="region of interest" description="Disordered" evidence="1">
    <location>
        <begin position="625"/>
        <end position="651"/>
    </location>
</feature>
<dbReference type="OrthoDB" id="5544992at2759"/>
<reference evidence="3 4" key="1">
    <citation type="submission" date="2019-07" db="EMBL/GenBank/DDBJ databases">
        <title>De Novo Assembly of kiwifruit Actinidia rufa.</title>
        <authorList>
            <person name="Sugita-Konishi S."/>
            <person name="Sato K."/>
            <person name="Mori E."/>
            <person name="Abe Y."/>
            <person name="Kisaki G."/>
            <person name="Hamano K."/>
            <person name="Suezawa K."/>
            <person name="Otani M."/>
            <person name="Fukuda T."/>
            <person name="Manabe T."/>
            <person name="Gomi K."/>
            <person name="Tabuchi M."/>
            <person name="Akimitsu K."/>
            <person name="Kataoka I."/>
        </authorList>
    </citation>
    <scope>NUCLEOTIDE SEQUENCE [LARGE SCALE GENOMIC DNA]</scope>
    <source>
        <strain evidence="4">cv. Fuchu</strain>
    </source>
</reference>
<dbReference type="SUPFAM" id="SSF56784">
    <property type="entry name" value="HAD-like"/>
    <property type="match status" value="1"/>
</dbReference>
<comment type="caution">
    <text evidence="3">The sequence shown here is derived from an EMBL/GenBank/DDBJ whole genome shotgun (WGS) entry which is preliminary data.</text>
</comment>
<dbReference type="GO" id="GO:0016787">
    <property type="term" value="F:hydrolase activity"/>
    <property type="evidence" value="ECO:0007669"/>
    <property type="project" value="UniProtKB-KW"/>
</dbReference>
<sequence>MDDTLYPLSSGLNLACRKNMEEFMLRQLHIDDNEVPRMCLDLYREYGTTMAGLKIFTNADKAHAAQVLNKMGLEDCFQGVICFETLNPPQDKPLGYVHGIDEKDQVPTQGELIDGTPADDHTHHGCNTSASRSLVLCKPSVEAIEAAIRIANADPKKTIFFNDSTRNIASGKAAGLHTVIVTSKSGFVGSTTLVPGADHALSSIHNIKEALPEIREGEEGEQLEQVIQSNSAETIYDGVSLQMGEEEESENSENSRSSINKLATDDPSSPYFLHHSDGPELVLVSQSLTGDNYASWNRAMIIALSVKNKLGFIDGSITKPEGNDTNLLNSWIRNNNVVISWILNSVSKEISASIIFSASANEIWIDLKDRFQQSNGPRIFQLRRELMNHVQDQSPVSVYFTKLKTIWEELNNYRPACSCGNCTCGGVKKLNSHYQMEYIMSFLMVLHYSFAQIRGQLLLMDPLPPINKVFSLISQEEHQRKIGIHVNSISNSADTMAFAIKNENLKRFSDKSGSSNSGGYRGNQNSASYKGQKKDRAFCTHCNFHGHTIEKCYKRHGYPPGFKPRSRDAYTTSNSHNAVNQVSNHSCSISEARNDQQDNVGNFVTNLNSNQYQQLMCMLSNHMASSVKDQQDNPSTSYTTGHQQQEDDWQG</sequence>
<evidence type="ECO:0000256" key="1">
    <source>
        <dbReference type="SAM" id="MobiDB-lite"/>
    </source>
</evidence>
<dbReference type="Pfam" id="PF14244">
    <property type="entry name" value="Retrotran_gag_3"/>
    <property type="match status" value="1"/>
</dbReference>
<name>A0A7J0FKC9_9ERIC</name>
<dbReference type="Proteomes" id="UP000585474">
    <property type="component" value="Unassembled WGS sequence"/>
</dbReference>
<dbReference type="InterPro" id="IPR036412">
    <property type="entry name" value="HAD-like_sf"/>
</dbReference>
<dbReference type="AlphaFoldDB" id="A0A7J0FKC9"/>
<keyword evidence="3" id="KW-0378">Hydrolase</keyword>
<feature type="region of interest" description="Disordered" evidence="1">
    <location>
        <begin position="242"/>
        <end position="261"/>
    </location>
</feature>
<organism evidence="3 4">
    <name type="scientific">Actinidia rufa</name>
    <dbReference type="NCBI Taxonomy" id="165716"/>
    <lineage>
        <taxon>Eukaryota</taxon>
        <taxon>Viridiplantae</taxon>
        <taxon>Streptophyta</taxon>
        <taxon>Embryophyta</taxon>
        <taxon>Tracheophyta</taxon>
        <taxon>Spermatophyta</taxon>
        <taxon>Magnoliopsida</taxon>
        <taxon>eudicotyledons</taxon>
        <taxon>Gunneridae</taxon>
        <taxon>Pentapetalae</taxon>
        <taxon>asterids</taxon>
        <taxon>Ericales</taxon>
        <taxon>Actinidiaceae</taxon>
        <taxon>Actinidia</taxon>
    </lineage>
</organism>
<dbReference type="PANTHER" id="PTHR37610:SF81">
    <property type="entry name" value="RETROTRANSPOSON COPIA-LIKE N-TERMINAL DOMAIN-CONTAINING PROTEIN"/>
    <property type="match status" value="1"/>
</dbReference>
<gene>
    <name evidence="3" type="ORF">Acr_13g0000100</name>
</gene>
<feature type="domain" description="Retrotransposon Copia-like N-terminal" evidence="2">
    <location>
        <begin position="274"/>
        <end position="321"/>
    </location>
</feature>
<keyword evidence="4" id="KW-1185">Reference proteome</keyword>
<feature type="region of interest" description="Disordered" evidence="1">
    <location>
        <begin position="509"/>
        <end position="529"/>
    </location>
</feature>
<evidence type="ECO:0000259" key="2">
    <source>
        <dbReference type="Pfam" id="PF14244"/>
    </source>
</evidence>
<accession>A0A7J0FKC9</accession>
<feature type="compositionally biased region" description="Polar residues" evidence="1">
    <location>
        <begin position="625"/>
        <end position="643"/>
    </location>
</feature>
<dbReference type="InterPro" id="IPR029472">
    <property type="entry name" value="Copia-like_N"/>
</dbReference>
<feature type="compositionally biased region" description="Low complexity" evidence="1">
    <location>
        <begin position="512"/>
        <end position="526"/>
    </location>
</feature>
<dbReference type="PANTHER" id="PTHR37610">
    <property type="entry name" value="CCHC-TYPE DOMAIN-CONTAINING PROTEIN"/>
    <property type="match status" value="1"/>
</dbReference>
<protein>
    <submittedName>
        <fullName evidence="3">Haloacid dehalogenase-like hydrolase (HAD) superfamily protein</fullName>
    </submittedName>
</protein>
<dbReference type="NCBIfam" id="TIGR01509">
    <property type="entry name" value="HAD-SF-IA-v3"/>
    <property type="match status" value="1"/>
</dbReference>